<sequence length="80" mass="9091">MATASSCKSSIDNEFLHQVYLCTRGSVEHSCRWCYACGCCLLARVVHREEGRGYRRECHSFQGTTPACQEGSTSPNWVWR</sequence>
<reference evidence="1 2" key="1">
    <citation type="journal article" date="2018" name="Nat. Ecol. Evol.">
        <title>Pezizomycetes genomes reveal the molecular basis of ectomycorrhizal truffle lifestyle.</title>
        <authorList>
            <person name="Murat C."/>
            <person name="Payen T."/>
            <person name="Noel B."/>
            <person name="Kuo A."/>
            <person name="Morin E."/>
            <person name="Chen J."/>
            <person name="Kohler A."/>
            <person name="Krizsan K."/>
            <person name="Balestrini R."/>
            <person name="Da Silva C."/>
            <person name="Montanini B."/>
            <person name="Hainaut M."/>
            <person name="Levati E."/>
            <person name="Barry K.W."/>
            <person name="Belfiori B."/>
            <person name="Cichocki N."/>
            <person name="Clum A."/>
            <person name="Dockter R.B."/>
            <person name="Fauchery L."/>
            <person name="Guy J."/>
            <person name="Iotti M."/>
            <person name="Le Tacon F."/>
            <person name="Lindquist E.A."/>
            <person name="Lipzen A."/>
            <person name="Malagnac F."/>
            <person name="Mello A."/>
            <person name="Molinier V."/>
            <person name="Miyauchi S."/>
            <person name="Poulain J."/>
            <person name="Riccioni C."/>
            <person name="Rubini A."/>
            <person name="Sitrit Y."/>
            <person name="Splivallo R."/>
            <person name="Traeger S."/>
            <person name="Wang M."/>
            <person name="Zifcakova L."/>
            <person name="Wipf D."/>
            <person name="Zambonelli A."/>
            <person name="Paolocci F."/>
            <person name="Nowrousian M."/>
            <person name="Ottonello S."/>
            <person name="Baldrian P."/>
            <person name="Spatafora J.W."/>
            <person name="Henrissat B."/>
            <person name="Nagy L.G."/>
            <person name="Aury J.M."/>
            <person name="Wincker P."/>
            <person name="Grigoriev I.V."/>
            <person name="Bonfante P."/>
            <person name="Martin F.M."/>
        </authorList>
    </citation>
    <scope>NUCLEOTIDE SEQUENCE [LARGE SCALE GENOMIC DNA]</scope>
    <source>
        <strain evidence="1 2">120613-1</strain>
    </source>
</reference>
<evidence type="ECO:0000313" key="1">
    <source>
        <dbReference type="EMBL" id="RPA94984.1"/>
    </source>
</evidence>
<keyword evidence="2" id="KW-1185">Reference proteome</keyword>
<name>A0A3N4JM70_9PEZI</name>
<dbReference type="Proteomes" id="UP000276215">
    <property type="component" value="Unassembled WGS sequence"/>
</dbReference>
<organism evidence="1 2">
    <name type="scientific">Choiromyces venosus 120613-1</name>
    <dbReference type="NCBI Taxonomy" id="1336337"/>
    <lineage>
        <taxon>Eukaryota</taxon>
        <taxon>Fungi</taxon>
        <taxon>Dikarya</taxon>
        <taxon>Ascomycota</taxon>
        <taxon>Pezizomycotina</taxon>
        <taxon>Pezizomycetes</taxon>
        <taxon>Pezizales</taxon>
        <taxon>Tuberaceae</taxon>
        <taxon>Choiromyces</taxon>
    </lineage>
</organism>
<dbReference type="EMBL" id="ML120431">
    <property type="protein sequence ID" value="RPA94984.1"/>
    <property type="molecule type" value="Genomic_DNA"/>
</dbReference>
<evidence type="ECO:0000313" key="2">
    <source>
        <dbReference type="Proteomes" id="UP000276215"/>
    </source>
</evidence>
<proteinExistence type="predicted"/>
<gene>
    <name evidence="1" type="ORF">L873DRAFT_1383166</name>
</gene>
<accession>A0A3N4JM70</accession>
<protein>
    <submittedName>
        <fullName evidence="1">Uncharacterized protein</fullName>
    </submittedName>
</protein>
<dbReference type="AlphaFoldDB" id="A0A3N4JM70"/>